<dbReference type="InterPro" id="IPR050259">
    <property type="entry name" value="SDR"/>
</dbReference>
<dbReference type="InterPro" id="IPR002347">
    <property type="entry name" value="SDR_fam"/>
</dbReference>
<reference evidence="3 4" key="1">
    <citation type="submission" date="2019-07" db="EMBL/GenBank/DDBJ databases">
        <title>Whole genome shotgun sequence of Marinococcus halophilus NBRC 102359.</title>
        <authorList>
            <person name="Hosoyama A."/>
            <person name="Uohara A."/>
            <person name="Ohji S."/>
            <person name="Ichikawa N."/>
        </authorList>
    </citation>
    <scope>NUCLEOTIDE SEQUENCE [LARGE SCALE GENOMIC DNA]</scope>
    <source>
        <strain evidence="3 4">NBRC 102359</strain>
    </source>
</reference>
<dbReference type="Pfam" id="PF13561">
    <property type="entry name" value="adh_short_C2"/>
    <property type="match status" value="1"/>
</dbReference>
<evidence type="ECO:0000313" key="3">
    <source>
        <dbReference type="EMBL" id="GEK60065.1"/>
    </source>
</evidence>
<organism evidence="3 4">
    <name type="scientific">Marinococcus halophilus</name>
    <dbReference type="NCBI Taxonomy" id="1371"/>
    <lineage>
        <taxon>Bacteria</taxon>
        <taxon>Bacillati</taxon>
        <taxon>Bacillota</taxon>
        <taxon>Bacilli</taxon>
        <taxon>Bacillales</taxon>
        <taxon>Bacillaceae</taxon>
        <taxon>Marinococcus</taxon>
    </lineage>
</organism>
<dbReference type="FunFam" id="3.40.50.720:FF:000084">
    <property type="entry name" value="Short-chain dehydrogenase reductase"/>
    <property type="match status" value="1"/>
</dbReference>
<sequence length="263" mass="28226">MDLGLKGKGVLVLASSTGLGKAGAMEFAKEGAKVMLFSSSSDKLIDTVEEIKRTTNNNSVFYSVGDMTKREDIESVVEKSVSELGRIDVLVNNTGGPPAGPFTAFSDADWQQAYELVLLSFIRSIRAVIPHMKAQGGGRIINSTSSSVKSVIDNLILSNTLRAGVLGLTKTLSQELGPDNILINVLGPGRIETNRTKQLDENKGKKLGMLSEEIKNQSIMSIPLGRYGTSEEYAKLMVYLCSEANTYITGQTILADGGFVKAL</sequence>
<dbReference type="PANTHER" id="PTHR42879:SF6">
    <property type="entry name" value="NADPH-DEPENDENT REDUCTASE BACG"/>
    <property type="match status" value="1"/>
</dbReference>
<dbReference type="PRINTS" id="PR00081">
    <property type="entry name" value="GDHRDH"/>
</dbReference>
<dbReference type="InterPro" id="IPR036291">
    <property type="entry name" value="NAD(P)-bd_dom_sf"/>
</dbReference>
<comment type="similarity">
    <text evidence="1">Belongs to the short-chain dehydrogenases/reductases (SDR) family.</text>
</comment>
<dbReference type="GO" id="GO:0008206">
    <property type="term" value="P:bile acid metabolic process"/>
    <property type="evidence" value="ECO:0007669"/>
    <property type="project" value="UniProtKB-ARBA"/>
</dbReference>
<dbReference type="GO" id="GO:0016491">
    <property type="term" value="F:oxidoreductase activity"/>
    <property type="evidence" value="ECO:0007669"/>
    <property type="project" value="UniProtKB-KW"/>
</dbReference>
<dbReference type="EMBL" id="BJUN01000027">
    <property type="protein sequence ID" value="GEK60065.1"/>
    <property type="molecule type" value="Genomic_DNA"/>
</dbReference>
<dbReference type="RefSeq" id="WP_094908643.1">
    <property type="nucleotide sequence ID" value="NZ_BJUN01000027.1"/>
</dbReference>
<keyword evidence="2" id="KW-0560">Oxidoreductase</keyword>
<evidence type="ECO:0000313" key="4">
    <source>
        <dbReference type="Proteomes" id="UP000321051"/>
    </source>
</evidence>
<dbReference type="STRING" id="1371.GCA_900166605_01138"/>
<dbReference type="AlphaFoldDB" id="A0A510Y9M6"/>
<keyword evidence="4" id="KW-1185">Reference proteome</keyword>
<evidence type="ECO:0000256" key="2">
    <source>
        <dbReference type="ARBA" id="ARBA00023002"/>
    </source>
</evidence>
<evidence type="ECO:0000256" key="1">
    <source>
        <dbReference type="ARBA" id="ARBA00006484"/>
    </source>
</evidence>
<name>A0A510Y9M6_MARHA</name>
<comment type="caution">
    <text evidence="3">The sequence shown here is derived from an EMBL/GenBank/DDBJ whole genome shotgun (WGS) entry which is preliminary data.</text>
</comment>
<dbReference type="CDD" id="cd05344">
    <property type="entry name" value="BKR_like_SDR_like"/>
    <property type="match status" value="1"/>
</dbReference>
<protein>
    <submittedName>
        <fullName evidence="3">3-oxoacyl-ACP reductase</fullName>
    </submittedName>
</protein>
<dbReference type="PRINTS" id="PR00080">
    <property type="entry name" value="SDRFAMILY"/>
</dbReference>
<dbReference type="Gene3D" id="3.40.50.720">
    <property type="entry name" value="NAD(P)-binding Rossmann-like Domain"/>
    <property type="match status" value="1"/>
</dbReference>
<dbReference type="Proteomes" id="UP000321051">
    <property type="component" value="Unassembled WGS sequence"/>
</dbReference>
<dbReference type="OrthoDB" id="9803333at2"/>
<dbReference type="SUPFAM" id="SSF51735">
    <property type="entry name" value="NAD(P)-binding Rossmann-fold domains"/>
    <property type="match status" value="1"/>
</dbReference>
<gene>
    <name evidence="3" type="ORF">MHA01_29700</name>
</gene>
<proteinExistence type="inferred from homology"/>
<dbReference type="PANTHER" id="PTHR42879">
    <property type="entry name" value="3-OXOACYL-(ACYL-CARRIER-PROTEIN) REDUCTASE"/>
    <property type="match status" value="1"/>
</dbReference>
<accession>A0A510Y9M6</accession>